<dbReference type="EMBL" id="CAEZTD010000040">
    <property type="protein sequence ID" value="CAB4560024.1"/>
    <property type="molecule type" value="Genomic_DNA"/>
</dbReference>
<dbReference type="InterPro" id="IPR002018">
    <property type="entry name" value="CarbesteraseB"/>
</dbReference>
<feature type="compositionally biased region" description="Basic and acidic residues" evidence="3">
    <location>
        <begin position="498"/>
        <end position="513"/>
    </location>
</feature>
<dbReference type="GO" id="GO:0016787">
    <property type="term" value="F:hydrolase activity"/>
    <property type="evidence" value="ECO:0007669"/>
    <property type="project" value="UniProtKB-KW"/>
</dbReference>
<reference evidence="5" key="1">
    <citation type="submission" date="2020-05" db="EMBL/GenBank/DDBJ databases">
        <authorList>
            <person name="Chiriac C."/>
            <person name="Salcher M."/>
            <person name="Ghai R."/>
            <person name="Kavagutti S V."/>
        </authorList>
    </citation>
    <scope>NUCLEOTIDE SEQUENCE</scope>
</reference>
<organism evidence="5">
    <name type="scientific">freshwater metagenome</name>
    <dbReference type="NCBI Taxonomy" id="449393"/>
    <lineage>
        <taxon>unclassified sequences</taxon>
        <taxon>metagenomes</taxon>
        <taxon>ecological metagenomes</taxon>
    </lineage>
</organism>
<comment type="similarity">
    <text evidence="1">Belongs to the type-B carboxylesterase/lipase family.</text>
</comment>
<dbReference type="SUPFAM" id="SSF53474">
    <property type="entry name" value="alpha/beta-Hydrolases"/>
    <property type="match status" value="1"/>
</dbReference>
<proteinExistence type="inferred from homology"/>
<feature type="region of interest" description="Disordered" evidence="3">
    <location>
        <begin position="498"/>
        <end position="520"/>
    </location>
</feature>
<evidence type="ECO:0000259" key="4">
    <source>
        <dbReference type="Pfam" id="PF00135"/>
    </source>
</evidence>
<protein>
    <submittedName>
        <fullName evidence="5">Unannotated protein</fullName>
    </submittedName>
</protein>
<dbReference type="Gene3D" id="3.40.50.1820">
    <property type="entry name" value="alpha/beta hydrolase"/>
    <property type="match status" value="1"/>
</dbReference>
<dbReference type="Pfam" id="PF00135">
    <property type="entry name" value="COesterase"/>
    <property type="match status" value="1"/>
</dbReference>
<dbReference type="PANTHER" id="PTHR11559">
    <property type="entry name" value="CARBOXYLESTERASE"/>
    <property type="match status" value="1"/>
</dbReference>
<accession>A0A6J6D9N3</accession>
<keyword evidence="2" id="KW-0378">Hydrolase</keyword>
<name>A0A6J6D9N3_9ZZZZ</name>
<dbReference type="InterPro" id="IPR019826">
    <property type="entry name" value="Carboxylesterase_B_AS"/>
</dbReference>
<gene>
    <name evidence="5" type="ORF">UFOPK1591_00669</name>
</gene>
<dbReference type="AlphaFoldDB" id="A0A6J6D9N3"/>
<dbReference type="InterPro" id="IPR029058">
    <property type="entry name" value="AB_hydrolase_fold"/>
</dbReference>
<dbReference type="InterPro" id="IPR050309">
    <property type="entry name" value="Type-B_Carboxylest/Lipase"/>
</dbReference>
<evidence type="ECO:0000256" key="2">
    <source>
        <dbReference type="ARBA" id="ARBA00022801"/>
    </source>
</evidence>
<sequence length="520" mass="56602">MTGFHDDAVLVDTHFGTVRGSHDGATLRWLGIPFAADPIGKLRFRAPQPPSSWTGVRDALEYGNIAPQVPTKLIPIPPGVKIAEDCLNLNVWAPSSDEAPQAGKRPVMVWVHGGAYFVGFSAQKMYNARNLCETSGALIVTVNYRLGALGFLDFSSFGDAEHQFDTNLGLRDIVAALNWVRDNIAAFGGDPDDVTLFGESAGGGCVTALMTSPHATGLFHKAIAQSSPVTSVYGTERATSIARMYLSLIGVDPSEAKTKLRAMDAHDLAAPTLKLLNEVATTSPGAVAFAPVIDGDVLPEAPIDVFREGREMRIPLIIGTNHDETSLFKLMKSPLMPMHESTVQEMFDQVLAEKPELAHIEGDITRAYPDYPKQKGAMEISRDAGFRMPSIWAAEAHSRVAPTWMYRFDQAPPLLRFLGIGASHAAELPYVFGTLPEKVRAVDIGFRFGGLKEAHAVSERVQAHWSAFAQTGDPQTATLPWPRYDETTRTTLLIDSHDKVEDDPDAEVRKAWGEEPIGFS</sequence>
<dbReference type="PROSITE" id="PS00122">
    <property type="entry name" value="CARBOXYLESTERASE_B_1"/>
    <property type="match status" value="1"/>
</dbReference>
<feature type="domain" description="Carboxylesterase type B" evidence="4">
    <location>
        <begin position="10"/>
        <end position="507"/>
    </location>
</feature>
<evidence type="ECO:0000313" key="5">
    <source>
        <dbReference type="EMBL" id="CAB4560024.1"/>
    </source>
</evidence>
<evidence type="ECO:0000256" key="3">
    <source>
        <dbReference type="SAM" id="MobiDB-lite"/>
    </source>
</evidence>
<evidence type="ECO:0000256" key="1">
    <source>
        <dbReference type="ARBA" id="ARBA00005964"/>
    </source>
</evidence>